<dbReference type="FunFam" id="3.40.50.10490:FF:000002">
    <property type="entry name" value="Glutamine--fructose-6-phosphate aminotransferase [isomerizing]"/>
    <property type="match status" value="1"/>
</dbReference>
<dbReference type="Pfam" id="PF13522">
    <property type="entry name" value="GATase_6"/>
    <property type="match status" value="1"/>
</dbReference>
<evidence type="ECO:0000259" key="10">
    <source>
        <dbReference type="PROSITE" id="PS51278"/>
    </source>
</evidence>
<feature type="domain" description="SIS" evidence="11">
    <location>
        <begin position="1234"/>
        <end position="1376"/>
    </location>
</feature>
<dbReference type="GO" id="GO:0097367">
    <property type="term" value="F:carbohydrate derivative binding"/>
    <property type="evidence" value="ECO:0007669"/>
    <property type="project" value="InterPro"/>
</dbReference>
<proteinExistence type="inferred from homology"/>
<evidence type="ECO:0000256" key="5">
    <source>
        <dbReference type="ARBA" id="ARBA00022679"/>
    </source>
</evidence>
<evidence type="ECO:0000256" key="1">
    <source>
        <dbReference type="ARBA" id="ARBA00001031"/>
    </source>
</evidence>
<feature type="compositionally biased region" description="Polar residues" evidence="9">
    <location>
        <begin position="154"/>
        <end position="174"/>
    </location>
</feature>
<dbReference type="Pfam" id="PF07303">
    <property type="entry name" value="Occludin_ELL"/>
    <property type="match status" value="1"/>
</dbReference>
<dbReference type="NCBIfam" id="TIGR01135">
    <property type="entry name" value="glmS"/>
    <property type="match status" value="1"/>
</dbReference>
<dbReference type="InterPro" id="IPR029055">
    <property type="entry name" value="Ntn_hydrolases_N"/>
</dbReference>
<keyword evidence="14" id="KW-1185">Reference proteome</keyword>
<dbReference type="PANTHER" id="PTHR10937">
    <property type="entry name" value="GLUCOSAMINE--FRUCTOSE-6-PHOSPHATE AMINOTRANSFERASE, ISOMERIZING"/>
    <property type="match status" value="1"/>
</dbReference>
<dbReference type="Gene3D" id="6.10.140.340">
    <property type="match status" value="1"/>
</dbReference>
<dbReference type="SUPFAM" id="SSF144292">
    <property type="entry name" value="occludin/ELL-like"/>
    <property type="match status" value="1"/>
</dbReference>
<comment type="similarity">
    <text evidence="8">Belongs to the ELL/occludin family.</text>
</comment>
<keyword evidence="7" id="KW-0315">Glutamine amidotransferase</keyword>
<dbReference type="EC" id="2.6.1.16" evidence="3"/>
<dbReference type="InterPro" id="IPR019464">
    <property type="entry name" value="ELL_N"/>
</dbReference>
<dbReference type="InterPro" id="IPR017932">
    <property type="entry name" value="GATase_2_dom"/>
</dbReference>
<dbReference type="GO" id="GO:0008023">
    <property type="term" value="C:transcription elongation factor complex"/>
    <property type="evidence" value="ECO:0007669"/>
    <property type="project" value="InterPro"/>
</dbReference>
<reference evidence="13" key="1">
    <citation type="submission" date="2023-06" db="EMBL/GenBank/DDBJ databases">
        <title>Genomic analysis of the entomopathogenic nematode Steinernema hermaphroditum.</title>
        <authorList>
            <person name="Schwarz E.M."/>
            <person name="Heppert J.K."/>
            <person name="Baniya A."/>
            <person name="Schwartz H.T."/>
            <person name="Tan C.-H."/>
            <person name="Antoshechkin I."/>
            <person name="Sternberg P.W."/>
            <person name="Goodrich-Blair H."/>
            <person name="Dillman A.R."/>
        </authorList>
    </citation>
    <scope>NUCLEOTIDE SEQUENCE</scope>
    <source>
        <strain evidence="13">PS9179</strain>
        <tissue evidence="13">Whole animal</tissue>
    </source>
</reference>
<dbReference type="GO" id="GO:0046349">
    <property type="term" value="P:amino sugar biosynthetic process"/>
    <property type="evidence" value="ECO:0007669"/>
    <property type="project" value="UniProtKB-ARBA"/>
</dbReference>
<gene>
    <name evidence="13" type="ORF">QR680_002541</name>
</gene>
<evidence type="ECO:0000256" key="2">
    <source>
        <dbReference type="ARBA" id="ARBA00004775"/>
    </source>
</evidence>
<accession>A0AA39H401</accession>
<dbReference type="InterPro" id="IPR047084">
    <property type="entry name" value="GFAT_N"/>
</dbReference>
<comment type="pathway">
    <text evidence="2">Nucleotide-sugar biosynthesis; UDP-N-acetyl-alpha-D-glucosamine biosynthesis; alpha-D-glucosamine 6-phosphate from D-fructose 6-phosphate: step 1/1.</text>
</comment>
<name>A0AA39H401_9BILA</name>
<dbReference type="Proteomes" id="UP001175271">
    <property type="component" value="Unassembled WGS sequence"/>
</dbReference>
<dbReference type="PROSITE" id="PS51980">
    <property type="entry name" value="OCEL"/>
    <property type="match status" value="1"/>
</dbReference>
<evidence type="ECO:0000259" key="12">
    <source>
        <dbReference type="PROSITE" id="PS51980"/>
    </source>
</evidence>
<evidence type="ECO:0000256" key="3">
    <source>
        <dbReference type="ARBA" id="ARBA00012916"/>
    </source>
</evidence>
<dbReference type="Gene3D" id="3.40.50.10490">
    <property type="entry name" value="Glucose-6-phosphate isomerase like protein, domain 1"/>
    <property type="match status" value="2"/>
</dbReference>
<dbReference type="PROSITE" id="PS51464">
    <property type="entry name" value="SIS"/>
    <property type="match status" value="2"/>
</dbReference>
<dbReference type="GO" id="GO:0006047">
    <property type="term" value="P:UDP-N-acetylglucosamine metabolic process"/>
    <property type="evidence" value="ECO:0007669"/>
    <property type="project" value="TreeGrafter"/>
</dbReference>
<sequence length="1386" mass="154834">MNGSPPSGMSAPVQLDVNFVEDAESEQIALLFKLTDECLEAVNNAIRGDVAITFSHKSTGMFLIIGSGANARHFRVGSQPNPEGSSAVLYDEARDKYKCVAGINTKLQVQATDRSFKDTRVKAQKQLEEDKRRMTKDVQSQNRYQRPVVRQLPGSRSNAPPPSFSKSRAATETLSGPPKAPQPASNSTPPVVRPTMSAHLRQELLRKPLRMRVLHLLVTSKYPSADDIVAKIQRDGVKESSPEDAPRIRQLVEELSEKSAKGDRLTLKPNFLPEVDMRWPWFSTEEKAHIRRATAPNTASSNFAPSRRSDIGRVQAPSAVSHGTPNEKDSTSPSKTNAPTPNPPKKLIPGNVNKSEKKSPVKSTSPKVAPPKVPSPKFAVPQVPSPAPSKSPEEKNGTAPNTQPGVPKRRIANQSNHGAPTDKKPRTSPPVETETIEKPKKDREAPKKKKEAAEANGTKTEKTEPSKASNKVSSNGTNGTAAAPSSSKSSSKKRESSTKAKLLEARALFDSPQPSKDWDSVYGKIENEDECEKYYSLFNQDHSDYMQTFHKLQTVATEFEELGKSFRKNSPGTKEHNATDKQIRERFSYYVQDKDFLSNMQRHKDLKTKLGVLKERISDYHKAHGIDYPKVEMETVESKRSARDSDFFSCSKVSVRMPDLRFTLIEVTAMQKSEMCGIFAYLNYLTPKSRQEVIDILLQGLQRMEYRGYDSAGLAVDGSRKDGGANGDIALFRKPGKVSVLKDHILEQTDFDFTATSDIHCGIAHTRWATHGSPQELNSHPQRSSPNHDFLVVHNGIITNYREVKEYLLKKGYEFESETDTEIIAKLIQHIHDRNPDFSFRTLVETTISQLEGAFALAIKSKRFPGQLVATRRGSPLLVGIKSKSRLSTDHFPVLFSKDEGWLWRDDHKKKNTSSIDKDARRENENGFNGNSTYKSNVQTSPRHDTSIRPLDSDNWEVEYFVASDASAIIEHTNQVIFLEDDDVAFVEDGSLSIHRIRRGDDSMTSQVREVQQLNLELQDIMRGEFKTFMQKEIFEQPDSVVNTMRGRLLQNNQVVLGGIKEYVDEIRRCRRLIMIACGTSYNSAIACRQIMEELTQLPVVLELASDFLDRETPIFRDDVCFFISQSGETADTLNALRYCKPRGALLIGITNTVGSSICRESHCGVHINAGPEIGVASTKAYTSQILALVMFALVMSDDRISMQERRHSIIKAMRALPDLIKQVLKLDQEALEIAKGIYKEKSLLIMGRGFNFATCLEGALKIKELSYMHCEGIMSGELKHGPLAMVDEKLSIVMIICKDNVYKKSLNALQQVMARGGRPIIIADEDVPDSDLEGLEHVLRVPRTVDCIQNILTVIPLQLLSYHIAELNGQNVDRPRNLAKSVTVE</sequence>
<dbReference type="SUPFAM" id="SSF53697">
    <property type="entry name" value="SIS domain"/>
    <property type="match status" value="1"/>
</dbReference>
<dbReference type="InterPro" id="IPR035490">
    <property type="entry name" value="GlmS/FrlB_SIS"/>
</dbReference>
<dbReference type="InterPro" id="IPR005855">
    <property type="entry name" value="GFAT"/>
</dbReference>
<comment type="caution">
    <text evidence="13">The sequence shown here is derived from an EMBL/GenBank/DDBJ whole genome shotgun (WGS) entry which is preliminary data.</text>
</comment>
<dbReference type="InterPro" id="IPR036390">
    <property type="entry name" value="WH_DNA-bd_sf"/>
</dbReference>
<evidence type="ECO:0000256" key="6">
    <source>
        <dbReference type="ARBA" id="ARBA00022737"/>
    </source>
</evidence>
<feature type="compositionally biased region" description="Polar residues" evidence="9">
    <location>
        <begin position="295"/>
        <end position="304"/>
    </location>
</feature>
<dbReference type="CDD" id="cd05008">
    <property type="entry name" value="SIS_GlmS_GlmD_1"/>
    <property type="match status" value="1"/>
</dbReference>
<dbReference type="CDD" id="cd05009">
    <property type="entry name" value="SIS_GlmS_GlmD_2"/>
    <property type="match status" value="1"/>
</dbReference>
<keyword evidence="6" id="KW-0677">Repeat</keyword>
<dbReference type="InterPro" id="IPR001347">
    <property type="entry name" value="SIS_dom"/>
</dbReference>
<feature type="region of interest" description="Disordered" evidence="9">
    <location>
        <begin position="125"/>
        <end position="194"/>
    </location>
</feature>
<dbReference type="SUPFAM" id="SSF56235">
    <property type="entry name" value="N-terminal nucleophile aminohydrolases (Ntn hydrolases)"/>
    <property type="match status" value="1"/>
</dbReference>
<feature type="compositionally biased region" description="Basic and acidic residues" evidence="9">
    <location>
        <begin position="125"/>
        <end position="136"/>
    </location>
</feature>
<feature type="domain" description="Glutamine amidotransferase type-2" evidence="10">
    <location>
        <begin position="676"/>
        <end position="990"/>
    </location>
</feature>
<feature type="compositionally biased region" description="Basic and acidic residues" evidence="9">
    <location>
        <begin position="916"/>
        <end position="925"/>
    </location>
</feature>
<evidence type="ECO:0000313" key="13">
    <source>
        <dbReference type="EMBL" id="KAK0398339.1"/>
    </source>
</evidence>
<evidence type="ECO:0000256" key="7">
    <source>
        <dbReference type="ARBA" id="ARBA00022962"/>
    </source>
</evidence>
<organism evidence="13 14">
    <name type="scientific">Steinernema hermaphroditum</name>
    <dbReference type="NCBI Taxonomy" id="289476"/>
    <lineage>
        <taxon>Eukaryota</taxon>
        <taxon>Metazoa</taxon>
        <taxon>Ecdysozoa</taxon>
        <taxon>Nematoda</taxon>
        <taxon>Chromadorea</taxon>
        <taxon>Rhabditida</taxon>
        <taxon>Tylenchina</taxon>
        <taxon>Panagrolaimomorpha</taxon>
        <taxon>Strongyloidoidea</taxon>
        <taxon>Steinernematidae</taxon>
        <taxon>Steinernema</taxon>
    </lineage>
</organism>
<dbReference type="Pfam" id="PF10390">
    <property type="entry name" value="ELL"/>
    <property type="match status" value="1"/>
</dbReference>
<feature type="compositionally biased region" description="Basic and acidic residues" evidence="9">
    <location>
        <begin position="435"/>
        <end position="445"/>
    </location>
</feature>
<dbReference type="Pfam" id="PF01380">
    <property type="entry name" value="SIS"/>
    <property type="match status" value="2"/>
</dbReference>
<feature type="compositionally biased region" description="Polar residues" evidence="9">
    <location>
        <begin position="926"/>
        <end position="941"/>
    </location>
</feature>
<dbReference type="GO" id="GO:0004360">
    <property type="term" value="F:glutamine-fructose-6-phosphate transaminase (isomerizing) activity"/>
    <property type="evidence" value="ECO:0007669"/>
    <property type="project" value="UniProtKB-EC"/>
</dbReference>
<keyword evidence="4" id="KW-0032">Aminotransferase</keyword>
<dbReference type="FunFam" id="3.40.50.10490:FF:000001">
    <property type="entry name" value="Glutamine--fructose-6-phosphate aminotransferase [isomerizing]"/>
    <property type="match status" value="1"/>
</dbReference>
<feature type="domain" description="SIS" evidence="11">
    <location>
        <begin position="1063"/>
        <end position="1202"/>
    </location>
</feature>
<dbReference type="InterPro" id="IPR010844">
    <property type="entry name" value="Occludin_ELL"/>
</dbReference>
<keyword evidence="5" id="KW-0808">Transferase</keyword>
<dbReference type="Gene3D" id="3.60.20.10">
    <property type="entry name" value="Glutamine Phosphoribosylpyrophosphate, subunit 1, domain 1"/>
    <property type="match status" value="1"/>
</dbReference>
<dbReference type="Gene3D" id="1.10.10.2670">
    <property type="entry name" value="E3 ubiquitin-protein ligase"/>
    <property type="match status" value="1"/>
</dbReference>
<dbReference type="GO" id="GO:0006368">
    <property type="term" value="P:transcription elongation by RNA polymerase II"/>
    <property type="evidence" value="ECO:0007669"/>
    <property type="project" value="InterPro"/>
</dbReference>
<dbReference type="SUPFAM" id="SSF46785">
    <property type="entry name" value="Winged helix' DNA-binding domain"/>
    <property type="match status" value="1"/>
</dbReference>
<dbReference type="EMBL" id="JAUCMV010000005">
    <property type="protein sequence ID" value="KAK0398339.1"/>
    <property type="molecule type" value="Genomic_DNA"/>
</dbReference>
<feature type="domain" description="OCEL" evidence="12">
    <location>
        <begin position="516"/>
        <end position="625"/>
    </location>
</feature>
<dbReference type="InterPro" id="IPR046348">
    <property type="entry name" value="SIS_dom_sf"/>
</dbReference>
<protein>
    <recommendedName>
        <fullName evidence="3">glutamine--fructose-6-phosphate transaminase (isomerizing)</fullName>
        <ecNumber evidence="3">2.6.1.16</ecNumber>
    </recommendedName>
</protein>
<dbReference type="NCBIfam" id="NF001484">
    <property type="entry name" value="PRK00331.1"/>
    <property type="match status" value="1"/>
</dbReference>
<evidence type="ECO:0000256" key="9">
    <source>
        <dbReference type="SAM" id="MobiDB-lite"/>
    </source>
</evidence>
<evidence type="ECO:0000256" key="4">
    <source>
        <dbReference type="ARBA" id="ARBA00022576"/>
    </source>
</evidence>
<dbReference type="InterPro" id="IPR035466">
    <property type="entry name" value="GlmS/AgaS_SIS"/>
</dbReference>
<feature type="region of interest" description="Disordered" evidence="9">
    <location>
        <begin position="292"/>
        <end position="499"/>
    </location>
</feature>
<evidence type="ECO:0000313" key="14">
    <source>
        <dbReference type="Proteomes" id="UP001175271"/>
    </source>
</evidence>
<evidence type="ECO:0000256" key="8">
    <source>
        <dbReference type="PROSITE-ProRule" id="PRU01324"/>
    </source>
</evidence>
<evidence type="ECO:0000259" key="11">
    <source>
        <dbReference type="PROSITE" id="PS51464"/>
    </source>
</evidence>
<dbReference type="GO" id="GO:0006002">
    <property type="term" value="P:fructose 6-phosphate metabolic process"/>
    <property type="evidence" value="ECO:0007669"/>
    <property type="project" value="TreeGrafter"/>
</dbReference>
<dbReference type="GO" id="GO:0006487">
    <property type="term" value="P:protein N-linked glycosylation"/>
    <property type="evidence" value="ECO:0007669"/>
    <property type="project" value="TreeGrafter"/>
</dbReference>
<feature type="compositionally biased region" description="Polar residues" evidence="9">
    <location>
        <begin position="466"/>
        <end position="480"/>
    </location>
</feature>
<dbReference type="PROSITE" id="PS51278">
    <property type="entry name" value="GATASE_TYPE_2"/>
    <property type="match status" value="1"/>
</dbReference>
<dbReference type="PANTHER" id="PTHR10937:SF0">
    <property type="entry name" value="GLUTAMINE--FRUCTOSE-6-PHOSPHATE TRANSAMINASE (ISOMERIZING)"/>
    <property type="match status" value="1"/>
</dbReference>
<dbReference type="CDD" id="cd00714">
    <property type="entry name" value="GFAT"/>
    <property type="match status" value="1"/>
</dbReference>
<dbReference type="InterPro" id="IPR042065">
    <property type="entry name" value="E3_ELL-like"/>
</dbReference>
<comment type="catalytic activity">
    <reaction evidence="1">
        <text>D-fructose 6-phosphate + L-glutamine = D-glucosamine 6-phosphate + L-glutamate</text>
        <dbReference type="Rhea" id="RHEA:13237"/>
        <dbReference type="ChEBI" id="CHEBI:29985"/>
        <dbReference type="ChEBI" id="CHEBI:58359"/>
        <dbReference type="ChEBI" id="CHEBI:58725"/>
        <dbReference type="ChEBI" id="CHEBI:61527"/>
        <dbReference type="EC" id="2.6.1.16"/>
    </reaction>
</comment>
<feature type="region of interest" description="Disordered" evidence="9">
    <location>
        <begin position="913"/>
        <end position="949"/>
    </location>
</feature>